<keyword evidence="1" id="KW-1133">Transmembrane helix</keyword>
<evidence type="ECO:0000256" key="1">
    <source>
        <dbReference type="SAM" id="Phobius"/>
    </source>
</evidence>
<gene>
    <name evidence="2" type="ordered locus">TREAZ_0374</name>
</gene>
<reference evidence="3" key="1">
    <citation type="submission" date="2009-12" db="EMBL/GenBank/DDBJ databases">
        <title>Complete sequence of Treponema azotonutricium strain ZAS-9.</title>
        <authorList>
            <person name="Tetu S.G."/>
            <person name="Matson E."/>
            <person name="Ren Q."/>
            <person name="Seshadri R."/>
            <person name="Elbourne L."/>
            <person name="Hassan K.A."/>
            <person name="Durkin A."/>
            <person name="Radune D."/>
            <person name="Mohamoud Y."/>
            <person name="Shay R."/>
            <person name="Jin S."/>
            <person name="Zhang X."/>
            <person name="Lucey K."/>
            <person name="Ballor N.R."/>
            <person name="Ottesen E."/>
            <person name="Rosenthal R."/>
            <person name="Allen A."/>
            <person name="Leadbetter J.R."/>
            <person name="Paulsen I.T."/>
        </authorList>
    </citation>
    <scope>NUCLEOTIDE SEQUENCE [LARGE SCALE GENOMIC DNA]</scope>
    <source>
        <strain evidence="3">ATCC BAA-888 / DSM 13862 / ZAS-9</strain>
    </source>
</reference>
<protein>
    <submittedName>
        <fullName evidence="2">Uncharacterized protein</fullName>
    </submittedName>
</protein>
<dbReference type="STRING" id="545695.TREAZ_0374"/>
<dbReference type="HOGENOM" id="CLU_3085882_0_0_12"/>
<sequence length="52" mass="6385">MSKFWHGFGIAFQIFTLVNNLIYYFVISMKIHNQNFSRFQFLSFLIKLYLEK</sequence>
<evidence type="ECO:0000313" key="2">
    <source>
        <dbReference type="EMBL" id="AEF82904.1"/>
    </source>
</evidence>
<name>F5YCZ8_LEAAZ</name>
<dbReference type="Proteomes" id="UP000009222">
    <property type="component" value="Chromosome"/>
</dbReference>
<dbReference type="KEGG" id="taz:TREAZ_0374"/>
<accession>F5YCZ8</accession>
<dbReference type="InParanoid" id="F5YCZ8"/>
<dbReference type="EMBL" id="CP001841">
    <property type="protein sequence ID" value="AEF82904.1"/>
    <property type="molecule type" value="Genomic_DNA"/>
</dbReference>
<organism evidence="2 3">
    <name type="scientific">Leadbettera azotonutricia (strain ATCC BAA-888 / DSM 13862 / ZAS-9)</name>
    <name type="common">Treponema azotonutricium</name>
    <dbReference type="NCBI Taxonomy" id="545695"/>
    <lineage>
        <taxon>Bacteria</taxon>
        <taxon>Pseudomonadati</taxon>
        <taxon>Spirochaetota</taxon>
        <taxon>Spirochaetia</taxon>
        <taxon>Spirochaetales</taxon>
        <taxon>Breznakiellaceae</taxon>
        <taxon>Leadbettera</taxon>
    </lineage>
</organism>
<keyword evidence="3" id="KW-1185">Reference proteome</keyword>
<keyword evidence="1" id="KW-0472">Membrane</keyword>
<evidence type="ECO:0000313" key="3">
    <source>
        <dbReference type="Proteomes" id="UP000009222"/>
    </source>
</evidence>
<dbReference type="AlphaFoldDB" id="F5YCZ8"/>
<proteinExistence type="predicted"/>
<keyword evidence="1" id="KW-0812">Transmembrane</keyword>
<reference evidence="2 3" key="2">
    <citation type="journal article" date="2011" name="ISME J.">
        <title>RNA-seq reveals cooperative metabolic interactions between two termite-gut spirochete species in co-culture.</title>
        <authorList>
            <person name="Rosenthal A.Z."/>
            <person name="Matson E.G."/>
            <person name="Eldar A."/>
            <person name="Leadbetter J.R."/>
        </authorList>
    </citation>
    <scope>NUCLEOTIDE SEQUENCE [LARGE SCALE GENOMIC DNA]</scope>
    <source>
        <strain evidence="3">ATCC BAA-888 / DSM 13862 / ZAS-9</strain>
    </source>
</reference>
<feature type="transmembrane region" description="Helical" evidence="1">
    <location>
        <begin position="6"/>
        <end position="26"/>
    </location>
</feature>